<dbReference type="SUPFAM" id="SSF117281">
    <property type="entry name" value="Kelch motif"/>
    <property type="match status" value="1"/>
</dbReference>
<feature type="coiled-coil region" evidence="1">
    <location>
        <begin position="818"/>
        <end position="887"/>
    </location>
</feature>
<feature type="region of interest" description="Disordered" evidence="2">
    <location>
        <begin position="1"/>
        <end position="74"/>
    </location>
</feature>
<feature type="region of interest" description="Disordered" evidence="2">
    <location>
        <begin position="502"/>
        <end position="521"/>
    </location>
</feature>
<dbReference type="Gene3D" id="2.120.10.80">
    <property type="entry name" value="Kelch-type beta propeller"/>
    <property type="match status" value="2"/>
</dbReference>
<dbReference type="PANTHER" id="PTHR23244:SF456">
    <property type="entry name" value="MULTIPLE EPIDERMAL GROWTH FACTOR-LIKE DOMAINS PROTEIN 8"/>
    <property type="match status" value="1"/>
</dbReference>
<feature type="compositionally biased region" description="Polar residues" evidence="2">
    <location>
        <begin position="613"/>
        <end position="628"/>
    </location>
</feature>
<dbReference type="VEuPathDB" id="FungiDB:CAGL0I02090g"/>
<dbReference type="GO" id="GO:0061245">
    <property type="term" value="P:establishment or maintenance of bipolar cell polarity"/>
    <property type="evidence" value="ECO:0007669"/>
    <property type="project" value="TreeGrafter"/>
</dbReference>
<dbReference type="PANTHER" id="PTHR23244">
    <property type="entry name" value="KELCH REPEAT DOMAIN"/>
    <property type="match status" value="1"/>
</dbReference>
<gene>
    <name evidence="3" type="ORF">AO440_002427</name>
</gene>
<evidence type="ECO:0000256" key="1">
    <source>
        <dbReference type="SAM" id="Coils"/>
    </source>
</evidence>
<feature type="compositionally biased region" description="Polar residues" evidence="2">
    <location>
        <begin position="977"/>
        <end position="996"/>
    </location>
</feature>
<keyword evidence="1" id="KW-0175">Coiled coil</keyword>
<dbReference type="VEuPathDB" id="FungiDB:GVI51_I01881"/>
<dbReference type="AlphaFoldDB" id="A0A0W0D1W3"/>
<feature type="compositionally biased region" description="Basic and acidic residues" evidence="2">
    <location>
        <begin position="629"/>
        <end position="640"/>
    </location>
</feature>
<feature type="region of interest" description="Disordered" evidence="2">
    <location>
        <begin position="975"/>
        <end position="996"/>
    </location>
</feature>
<name>A0A0W0D1W3_CANGB</name>
<comment type="caution">
    <text evidence="3">The sequence shown here is derived from an EMBL/GenBank/DDBJ whole genome shotgun (WGS) entry which is preliminary data.</text>
</comment>
<evidence type="ECO:0000256" key="2">
    <source>
        <dbReference type="SAM" id="MobiDB-lite"/>
    </source>
</evidence>
<dbReference type="Proteomes" id="UP000054886">
    <property type="component" value="Unassembled WGS sequence"/>
</dbReference>
<dbReference type="InterPro" id="IPR015915">
    <property type="entry name" value="Kelch-typ_b-propeller"/>
</dbReference>
<feature type="compositionally biased region" description="Polar residues" evidence="2">
    <location>
        <begin position="31"/>
        <end position="46"/>
    </location>
</feature>
<feature type="compositionally biased region" description="Polar residues" evidence="2">
    <location>
        <begin position="58"/>
        <end position="74"/>
    </location>
</feature>
<organism evidence="3 4">
    <name type="scientific">Candida glabrata</name>
    <name type="common">Yeast</name>
    <name type="synonym">Torulopsis glabrata</name>
    <dbReference type="NCBI Taxonomy" id="5478"/>
    <lineage>
        <taxon>Eukaryota</taxon>
        <taxon>Fungi</taxon>
        <taxon>Dikarya</taxon>
        <taxon>Ascomycota</taxon>
        <taxon>Saccharomycotina</taxon>
        <taxon>Saccharomycetes</taxon>
        <taxon>Saccharomycetales</taxon>
        <taxon>Saccharomycetaceae</taxon>
        <taxon>Nakaseomyces</taxon>
    </lineage>
</organism>
<feature type="region of interest" description="Disordered" evidence="2">
    <location>
        <begin position="586"/>
        <end position="649"/>
    </location>
</feature>
<dbReference type="EMBL" id="LLZZ01000112">
    <property type="protein sequence ID" value="KTB05710.1"/>
    <property type="molecule type" value="Genomic_DNA"/>
</dbReference>
<dbReference type="VEuPathDB" id="FungiDB:GWK60_L01881"/>
<evidence type="ECO:0000313" key="3">
    <source>
        <dbReference type="EMBL" id="KTB05710.1"/>
    </source>
</evidence>
<feature type="coiled-coil region" evidence="1">
    <location>
        <begin position="922"/>
        <end position="952"/>
    </location>
</feature>
<feature type="compositionally biased region" description="Polar residues" evidence="2">
    <location>
        <begin position="502"/>
        <end position="511"/>
    </location>
</feature>
<feature type="coiled-coil region" evidence="1">
    <location>
        <begin position="996"/>
        <end position="1132"/>
    </location>
</feature>
<accession>A0A0W0D1W3</accession>
<dbReference type="GO" id="GO:0051285">
    <property type="term" value="C:cell cortex of cell tip"/>
    <property type="evidence" value="ECO:0007669"/>
    <property type="project" value="TreeGrafter"/>
</dbReference>
<reference evidence="3 4" key="1">
    <citation type="submission" date="2015-10" db="EMBL/GenBank/DDBJ databases">
        <title>Draft genomes sequences of Candida glabrata isolates 1A, 1B, 2A, 2B, 3A and 3B.</title>
        <authorList>
            <person name="Haavelsrud O.E."/>
            <person name="Gaustad P."/>
        </authorList>
    </citation>
    <scope>NUCLEOTIDE SEQUENCE [LARGE SCALE GENOMIC DNA]</scope>
    <source>
        <strain evidence="3">910700640</strain>
    </source>
</reference>
<dbReference type="Pfam" id="PF24681">
    <property type="entry name" value="Kelch_KLHDC2_KLHL20_DRC7"/>
    <property type="match status" value="1"/>
</dbReference>
<evidence type="ECO:0000313" key="4">
    <source>
        <dbReference type="Proteomes" id="UP000054886"/>
    </source>
</evidence>
<dbReference type="VEuPathDB" id="FungiDB:B1J91_I02090g"/>
<protein>
    <submittedName>
        <fullName evidence="3">Kelch repeat-containing protein 1</fullName>
    </submittedName>
</protein>
<proteinExistence type="predicted"/>
<sequence>MAGFKFSMKQLGHHGKKNKNSAPESVPNPGGFNSSYNNDAGLNSQRDVGPVPGPFRSVSGNSMGSGHSVPNQQSFARNVSGSHMDNVGAGVQQAARQNIGNSMHITGFSASSTSDPHEMKQRNVSNLQQSNPHTRRILPSEPDYTPWGRIRLSNSPFPRYRHVSSSHITDQGKIYVIGGLHDQSVYGDTWILTASDIDKTGAINSFKSTTIEITESTPPPRVGHASTLCGNAFVVFGGDTHKVNSDGLMDDDLYLLNINSYKWTIPKPVGQRPLGRYGHKIVTISAEQTKLYLFGGQFDDTYFGDLAVFDLSSFRRPDSHWVFLKPSGFNPPPLTNHTMVTYQDKIWVFGGDTLEEGLINRVYLYSPTNNSWEIVETTGDIPPPMQEHAAIVYKDLMCVVGGKDAEDNYLNTVYFLNLQSLKWFKLPFYKNNIPQGRSGHSVTLLKNDQILIMGGDKYDYSSSTENMHISDVDMGKGTILYTLNLADVGTVCPGIFDNTRPVTRSPTTPKFSNKGEDATSPNIMVGKPPGLHQEPQILTPAQEQMQTPKQQIVMDMDKTPKDYVEKEPEAAHVEGQAFGKGTIGTVISENRKPSSPVPQLIESSEDGVKRTPTIASAKQLSSGPPQQKTPEKRMISDESSSKFSELDQDDSIDDEVGVAHIATSPAKNGFKMTSTENTITAAMESSSPDVLLPEIKKHMSEGTEAKTVTHSSDMDDQTTMISSRHNVVEDRQSPPQLKEAVDMKIDSPTLEDTSANLERAQVEKFPEVVARQVGAVVPNLVPNQSTGMASNSVLGMKKENNMSREHFENLRDELSKIKQAALEKANAADNHIRELESELNKLRAEQQKQKEDNKKMEDEISQFRKRYDLLDADYKEMEDTLQQYEDILAAKVLDAEKFNGIIKVQSDKIDELKLHVVNSEEFEKLKIQNEVLEKENQDLKDKLKEKDNNLDKSIVMFSGTVDELLKNWRMTSKKDTSSASPVAATQSQSTKNRNIISKMNNRLDDLLVKSKELTESEEQIDSEYEQLEIKNESIQSQARHSSISVKETASDIANAMNESKRKIEDYKAHTEKLQNEIDGLKGKVNHTDGEISLDKQSEEKLREEIEKITAEKEELNRQMQGLKMKIQSSSDNLAIL</sequence>